<evidence type="ECO:0000313" key="2">
    <source>
        <dbReference type="Proteomes" id="UP000177042"/>
    </source>
</evidence>
<sequence>MVQESAAGNPLKTLEKNLVSQLSQVKKQLEKLEHNDLLEQNTLPEVIELGSFSWEADVHSGNQAAGCSAHSQHLCRLFLTFLSLGCFVTITRC</sequence>
<dbReference type="AlphaFoldDB" id="A0A1F5JAK2"/>
<dbReference type="Proteomes" id="UP000177042">
    <property type="component" value="Unassembled WGS sequence"/>
</dbReference>
<protein>
    <submittedName>
        <fullName evidence="1">Uncharacterized protein</fullName>
    </submittedName>
</protein>
<accession>A0A1F5JAK2</accession>
<name>A0A1F5JAK2_9BACT</name>
<gene>
    <name evidence="1" type="ORF">A3C26_01715</name>
</gene>
<organism evidence="1 2">
    <name type="scientific">Candidatus Daviesbacteria bacterium RIFCSPHIGHO2_02_FULL_39_12</name>
    <dbReference type="NCBI Taxonomy" id="1797770"/>
    <lineage>
        <taxon>Bacteria</taxon>
        <taxon>Candidatus Daviesiibacteriota</taxon>
    </lineage>
</organism>
<proteinExistence type="predicted"/>
<evidence type="ECO:0000313" key="1">
    <source>
        <dbReference type="EMBL" id="OGE25661.1"/>
    </source>
</evidence>
<dbReference type="EMBL" id="MFCX01000022">
    <property type="protein sequence ID" value="OGE25661.1"/>
    <property type="molecule type" value="Genomic_DNA"/>
</dbReference>
<reference evidence="1 2" key="1">
    <citation type="journal article" date="2016" name="Nat. Commun.">
        <title>Thousands of microbial genomes shed light on interconnected biogeochemical processes in an aquifer system.</title>
        <authorList>
            <person name="Anantharaman K."/>
            <person name="Brown C.T."/>
            <person name="Hug L.A."/>
            <person name="Sharon I."/>
            <person name="Castelle C.J."/>
            <person name="Probst A.J."/>
            <person name="Thomas B.C."/>
            <person name="Singh A."/>
            <person name="Wilkins M.J."/>
            <person name="Karaoz U."/>
            <person name="Brodie E.L."/>
            <person name="Williams K.H."/>
            <person name="Hubbard S.S."/>
            <person name="Banfield J.F."/>
        </authorList>
    </citation>
    <scope>NUCLEOTIDE SEQUENCE [LARGE SCALE GENOMIC DNA]</scope>
</reference>
<comment type="caution">
    <text evidence="1">The sequence shown here is derived from an EMBL/GenBank/DDBJ whole genome shotgun (WGS) entry which is preliminary data.</text>
</comment>